<dbReference type="PANTHER" id="PTHR42928">
    <property type="entry name" value="TRICARBOXYLATE-BINDING PROTEIN"/>
    <property type="match status" value="1"/>
</dbReference>
<reference evidence="3 4" key="1">
    <citation type="submission" date="2019-04" db="EMBL/GenBank/DDBJ databases">
        <title>Lampropedia sp YIM MLB12 draf genome.</title>
        <authorList>
            <person name="Wang Y.-X."/>
        </authorList>
    </citation>
    <scope>NUCLEOTIDE SEQUENCE [LARGE SCALE GENOMIC DNA]</scope>
    <source>
        <strain evidence="3 4">YIM MLB12</strain>
    </source>
</reference>
<keyword evidence="4" id="KW-1185">Reference proteome</keyword>
<feature type="signal peptide" evidence="2">
    <location>
        <begin position="1"/>
        <end position="39"/>
    </location>
</feature>
<evidence type="ECO:0000313" key="3">
    <source>
        <dbReference type="EMBL" id="THJ33693.1"/>
    </source>
</evidence>
<dbReference type="PANTHER" id="PTHR42928:SF5">
    <property type="entry name" value="BLR1237 PROTEIN"/>
    <property type="match status" value="1"/>
</dbReference>
<comment type="similarity">
    <text evidence="1">Belongs to the UPF0065 (bug) family.</text>
</comment>
<dbReference type="EMBL" id="SSWX01000009">
    <property type="protein sequence ID" value="THJ33693.1"/>
    <property type="molecule type" value="Genomic_DNA"/>
</dbReference>
<feature type="chain" id="PRO_5020500823" evidence="2">
    <location>
        <begin position="40"/>
        <end position="339"/>
    </location>
</feature>
<dbReference type="SUPFAM" id="SSF53850">
    <property type="entry name" value="Periplasmic binding protein-like II"/>
    <property type="match status" value="1"/>
</dbReference>
<evidence type="ECO:0000313" key="4">
    <source>
        <dbReference type="Proteomes" id="UP000306236"/>
    </source>
</evidence>
<dbReference type="AlphaFoldDB" id="A0A4S5BR81"/>
<dbReference type="Proteomes" id="UP000306236">
    <property type="component" value="Unassembled WGS sequence"/>
</dbReference>
<dbReference type="Pfam" id="PF03401">
    <property type="entry name" value="TctC"/>
    <property type="match status" value="1"/>
</dbReference>
<accession>A0A4S5BR81</accession>
<dbReference type="PIRSF" id="PIRSF017082">
    <property type="entry name" value="YflP"/>
    <property type="match status" value="1"/>
</dbReference>
<evidence type="ECO:0000256" key="1">
    <source>
        <dbReference type="ARBA" id="ARBA00006987"/>
    </source>
</evidence>
<dbReference type="Gene3D" id="3.40.190.150">
    <property type="entry name" value="Bordetella uptake gene, domain 1"/>
    <property type="match status" value="1"/>
</dbReference>
<gene>
    <name evidence="3" type="ORF">E8K88_08480</name>
</gene>
<dbReference type="InterPro" id="IPR042100">
    <property type="entry name" value="Bug_dom1"/>
</dbReference>
<organism evidence="3 4">
    <name type="scientific">Lampropedia aestuarii</name>
    <dbReference type="NCBI Taxonomy" id="2562762"/>
    <lineage>
        <taxon>Bacteria</taxon>
        <taxon>Pseudomonadati</taxon>
        <taxon>Pseudomonadota</taxon>
        <taxon>Betaproteobacteria</taxon>
        <taxon>Burkholderiales</taxon>
        <taxon>Comamonadaceae</taxon>
        <taxon>Lampropedia</taxon>
    </lineage>
</organism>
<sequence length="339" mass="35691">MTGLFSASFKTGFARSWLARGAGLLLASCLAASAAQAQANNNWPQRPINLVVGYPAGGTVDILGRLYADKLAALLKQPVVVNNRAGASGTIGAQFVARANPDGYTILFAPSTFAIAPLLVGGASSPDVNADFTPIAKVGSTPLLMLTGAQSGISSVANLVEQAKNGKQFNYASPGAGSPMHMTGEVFNRQAGIKMLHIPYRGIAPSLTDTIGGHIPIVFSTHGSVLPYMSDNSLIALASTSKTRSPLLPHVPTLAEQGYPEIDITAWWAVLGPKGLDPSIVNILQTAFTEILNQPDVLEQLQTMAITPELQDGTQLAQTIRAENQYFGELIKTLDLKVE</sequence>
<dbReference type="OrthoDB" id="8678477at2"/>
<evidence type="ECO:0000256" key="2">
    <source>
        <dbReference type="SAM" id="SignalP"/>
    </source>
</evidence>
<comment type="caution">
    <text evidence="3">The sequence shown here is derived from an EMBL/GenBank/DDBJ whole genome shotgun (WGS) entry which is preliminary data.</text>
</comment>
<dbReference type="RefSeq" id="WP_136406228.1">
    <property type="nucleotide sequence ID" value="NZ_SSWX01000009.1"/>
</dbReference>
<proteinExistence type="inferred from homology"/>
<dbReference type="InterPro" id="IPR005064">
    <property type="entry name" value="BUG"/>
</dbReference>
<name>A0A4S5BR81_9BURK</name>
<keyword evidence="2" id="KW-0732">Signal</keyword>
<dbReference type="Gene3D" id="3.40.190.10">
    <property type="entry name" value="Periplasmic binding protein-like II"/>
    <property type="match status" value="1"/>
</dbReference>
<dbReference type="CDD" id="cd13578">
    <property type="entry name" value="PBP2_Bug27"/>
    <property type="match status" value="1"/>
</dbReference>
<protein>
    <submittedName>
        <fullName evidence="3">Tripartite tricarboxylate transporter substrate binding protein</fullName>
    </submittedName>
</protein>